<dbReference type="AlphaFoldDB" id="A0A4R1BK41"/>
<organism evidence="3 4">
    <name type="scientific">Flaviaesturariibacter flavus</name>
    <dbReference type="NCBI Taxonomy" id="2502780"/>
    <lineage>
        <taxon>Bacteria</taxon>
        <taxon>Pseudomonadati</taxon>
        <taxon>Bacteroidota</taxon>
        <taxon>Chitinophagia</taxon>
        <taxon>Chitinophagales</taxon>
        <taxon>Chitinophagaceae</taxon>
        <taxon>Flaviaestuariibacter</taxon>
    </lineage>
</organism>
<sequence length="155" mass="16379">MKTVFSFVLSFVLLFVASATFAQAKKESFKVAGECGMCQKKIEGAAKKAGASFASWNTESKVLTVRYNSTSSNPAKIQKAIAAAGYDTPGFKASDAAYNSLHDCCKYDRGGATAASCCDSDKCTKTACMKDGKCAPDMSCCKEAGCIEKDCCKKS</sequence>
<feature type="domain" description="HMA" evidence="2">
    <location>
        <begin position="34"/>
        <end position="87"/>
    </location>
</feature>
<evidence type="ECO:0000313" key="3">
    <source>
        <dbReference type="EMBL" id="TCJ17578.1"/>
    </source>
</evidence>
<name>A0A4R1BK41_9BACT</name>
<dbReference type="Proteomes" id="UP000295334">
    <property type="component" value="Unassembled WGS sequence"/>
</dbReference>
<evidence type="ECO:0000256" key="1">
    <source>
        <dbReference type="SAM" id="SignalP"/>
    </source>
</evidence>
<feature type="chain" id="PRO_5020773397" description="HMA domain-containing protein" evidence="1">
    <location>
        <begin position="25"/>
        <end position="155"/>
    </location>
</feature>
<comment type="caution">
    <text evidence="3">The sequence shown here is derived from an EMBL/GenBank/DDBJ whole genome shotgun (WGS) entry which is preliminary data.</text>
</comment>
<gene>
    <name evidence="3" type="ORF">EPD60_05130</name>
</gene>
<dbReference type="SUPFAM" id="SSF55008">
    <property type="entry name" value="HMA, heavy metal-associated domain"/>
    <property type="match status" value="1"/>
</dbReference>
<accession>A0A4R1BK41</accession>
<evidence type="ECO:0000259" key="2">
    <source>
        <dbReference type="Pfam" id="PF00403"/>
    </source>
</evidence>
<protein>
    <recommendedName>
        <fullName evidence="2">HMA domain-containing protein</fullName>
    </recommendedName>
</protein>
<dbReference type="Pfam" id="PF00403">
    <property type="entry name" value="HMA"/>
    <property type="match status" value="1"/>
</dbReference>
<dbReference type="GO" id="GO:0046872">
    <property type="term" value="F:metal ion binding"/>
    <property type="evidence" value="ECO:0007669"/>
    <property type="project" value="InterPro"/>
</dbReference>
<dbReference type="InterPro" id="IPR036163">
    <property type="entry name" value="HMA_dom_sf"/>
</dbReference>
<feature type="signal peptide" evidence="1">
    <location>
        <begin position="1"/>
        <end position="24"/>
    </location>
</feature>
<dbReference type="OrthoDB" id="5513217at2"/>
<dbReference type="InterPro" id="IPR006121">
    <property type="entry name" value="HMA_dom"/>
</dbReference>
<evidence type="ECO:0000313" key="4">
    <source>
        <dbReference type="Proteomes" id="UP000295334"/>
    </source>
</evidence>
<keyword evidence="4" id="KW-1185">Reference proteome</keyword>
<dbReference type="Gene3D" id="3.30.70.100">
    <property type="match status" value="1"/>
</dbReference>
<dbReference type="RefSeq" id="WP_131447524.1">
    <property type="nucleotide sequence ID" value="NZ_SJZI01000008.1"/>
</dbReference>
<dbReference type="EMBL" id="SJZI01000008">
    <property type="protein sequence ID" value="TCJ17578.1"/>
    <property type="molecule type" value="Genomic_DNA"/>
</dbReference>
<reference evidence="3 4" key="1">
    <citation type="submission" date="2019-03" db="EMBL/GenBank/DDBJ databases">
        <authorList>
            <person name="Kim M.K.M."/>
        </authorList>
    </citation>
    <scope>NUCLEOTIDE SEQUENCE [LARGE SCALE GENOMIC DNA]</scope>
    <source>
        <strain evidence="3 4">17J68-12</strain>
    </source>
</reference>
<proteinExistence type="predicted"/>
<keyword evidence="1" id="KW-0732">Signal</keyword>